<evidence type="ECO:0000256" key="1">
    <source>
        <dbReference type="SAM" id="MobiDB-lite"/>
    </source>
</evidence>
<organism evidence="2 3">
    <name type="scientific">Pseudonocardia spirodelae</name>
    <dbReference type="NCBI Taxonomy" id="3133431"/>
    <lineage>
        <taxon>Bacteria</taxon>
        <taxon>Bacillati</taxon>
        <taxon>Actinomycetota</taxon>
        <taxon>Actinomycetes</taxon>
        <taxon>Pseudonocardiales</taxon>
        <taxon>Pseudonocardiaceae</taxon>
        <taxon>Pseudonocardia</taxon>
    </lineage>
</organism>
<proteinExistence type="predicted"/>
<dbReference type="Gene3D" id="1.20.1260.20">
    <property type="entry name" value="PPE superfamily"/>
    <property type="match status" value="1"/>
</dbReference>
<feature type="compositionally biased region" description="Gly residues" evidence="1">
    <location>
        <begin position="223"/>
        <end position="260"/>
    </location>
</feature>
<keyword evidence="3" id="KW-1185">Reference proteome</keyword>
<dbReference type="InterPro" id="IPR038332">
    <property type="entry name" value="PPE_sf"/>
</dbReference>
<feature type="compositionally biased region" description="Gly residues" evidence="1">
    <location>
        <begin position="400"/>
        <end position="415"/>
    </location>
</feature>
<evidence type="ECO:0000313" key="2">
    <source>
        <dbReference type="EMBL" id="MEJ8279717.1"/>
    </source>
</evidence>
<feature type="compositionally biased region" description="Low complexity" evidence="1">
    <location>
        <begin position="261"/>
        <end position="272"/>
    </location>
</feature>
<dbReference type="Proteomes" id="UP001364211">
    <property type="component" value="Unassembled WGS sequence"/>
</dbReference>
<dbReference type="EMBL" id="JBBJUP010000008">
    <property type="protein sequence ID" value="MEJ8279717.1"/>
    <property type="molecule type" value="Genomic_DNA"/>
</dbReference>
<evidence type="ECO:0000313" key="3">
    <source>
        <dbReference type="Proteomes" id="UP001364211"/>
    </source>
</evidence>
<comment type="caution">
    <text evidence="2">The sequence shown here is derived from an EMBL/GenBank/DDBJ whole genome shotgun (WGS) entry which is preliminary data.</text>
</comment>
<evidence type="ECO:0008006" key="4">
    <source>
        <dbReference type="Google" id="ProtNLM"/>
    </source>
</evidence>
<protein>
    <recommendedName>
        <fullName evidence="4">PPE domain-containing protein</fullName>
    </recommendedName>
</protein>
<reference evidence="2 3" key="1">
    <citation type="submission" date="2024-03" db="EMBL/GenBank/DDBJ databases">
        <title>Draft genome sequence of Pseudonocardia sp. DW16-2.</title>
        <authorList>
            <person name="Duangmal K."/>
        </authorList>
    </citation>
    <scope>NUCLEOTIDE SEQUENCE [LARGE SCALE GENOMIC DNA]</scope>
    <source>
        <strain evidence="2 3">DW16-2</strain>
    </source>
</reference>
<name>A0ABU8T6Z2_9PSEU</name>
<accession>A0ABU8T6Z2</accession>
<feature type="compositionally biased region" description="Basic and acidic residues" evidence="1">
    <location>
        <begin position="310"/>
        <end position="324"/>
    </location>
</feature>
<dbReference type="RefSeq" id="WP_340289850.1">
    <property type="nucleotide sequence ID" value="NZ_JBBJUP010000008.1"/>
</dbReference>
<feature type="region of interest" description="Disordered" evidence="1">
    <location>
        <begin position="175"/>
        <end position="418"/>
    </location>
</feature>
<sequence>MALPRCNYFEAYDLATKVAWITGKPGSAATRQTSDGLGRLVDDMATTKQTLDRGMADLGISWQGPAAEAAQESLTRTANGVDGTATVAANGAARIVDHGVAFERMRARIDFVDPAQYSWVQRVGDNLSEAWQALQGDGTDHVTIAERNQVNDEAANRALRQYESETSDLDDRFTTEAAAGPPAPAGQVGGSPGIPPGSAGPVSTAPDPLPGGTTIPSTIAAGQHGGGGPGALEPGGGGGGAPTVTSAGGGGGSGGSGAGGTPTVPTPVTTSADTRTPPPAPRNPLDPGDARAPWSPSPYRSRVPRPDPTTLRDDRAREFADRSRRQQLLRPGTVERYRGGRTTPPLPGGGRGPGPTTEPHLPGSRGGPGTAWGTESRVPGGRTAQAETWAGARGVEPRGATGGYGPMAGGMGAGRDGQEHRNRYVVPTDEVFDVGVTATDAVLAPEDPGR</sequence>
<gene>
    <name evidence="2" type="ORF">WJX68_12310</name>
</gene>